<reference evidence="2" key="1">
    <citation type="thesis" date="2021" institute="BYU ScholarsArchive" country="Provo, UT, USA">
        <title>Applications of and Algorithms for Genome Assembly and Genomic Analyses with an Emphasis on Marine Teleosts.</title>
        <authorList>
            <person name="Pickett B.D."/>
        </authorList>
    </citation>
    <scope>NUCLEOTIDE SEQUENCE</scope>
    <source>
        <strain evidence="2">HI-2016</strain>
    </source>
</reference>
<dbReference type="Proteomes" id="UP000824540">
    <property type="component" value="Unassembled WGS sequence"/>
</dbReference>
<dbReference type="GO" id="GO:0005634">
    <property type="term" value="C:nucleus"/>
    <property type="evidence" value="ECO:0007669"/>
    <property type="project" value="TreeGrafter"/>
</dbReference>
<evidence type="ECO:0000313" key="2">
    <source>
        <dbReference type="EMBL" id="KAG9328647.1"/>
    </source>
</evidence>
<evidence type="ECO:0000313" key="3">
    <source>
        <dbReference type="Proteomes" id="UP000824540"/>
    </source>
</evidence>
<dbReference type="EMBL" id="JAFBMS010001986">
    <property type="protein sequence ID" value="KAG9328647.1"/>
    <property type="molecule type" value="Genomic_DNA"/>
</dbReference>
<dbReference type="OrthoDB" id="354769at2759"/>
<comment type="similarity">
    <text evidence="1">Belongs to the EXO5 family.</text>
</comment>
<dbReference type="GO" id="GO:0045145">
    <property type="term" value="F:single-stranded DNA 5'-3' DNA exonuclease activity"/>
    <property type="evidence" value="ECO:0007669"/>
    <property type="project" value="InterPro"/>
</dbReference>
<name>A0A8T2MW25_9TELE</name>
<comment type="caution">
    <text evidence="2">The sequence shown here is derived from an EMBL/GenBank/DDBJ whole genome shotgun (WGS) entry which is preliminary data.</text>
</comment>
<protein>
    <submittedName>
        <fullName evidence="2">Uncharacterized protein</fullName>
    </submittedName>
</protein>
<organism evidence="2 3">
    <name type="scientific">Albula glossodonta</name>
    <name type="common">roundjaw bonefish</name>
    <dbReference type="NCBI Taxonomy" id="121402"/>
    <lineage>
        <taxon>Eukaryota</taxon>
        <taxon>Metazoa</taxon>
        <taxon>Chordata</taxon>
        <taxon>Craniata</taxon>
        <taxon>Vertebrata</taxon>
        <taxon>Euteleostomi</taxon>
        <taxon>Actinopterygii</taxon>
        <taxon>Neopterygii</taxon>
        <taxon>Teleostei</taxon>
        <taxon>Albuliformes</taxon>
        <taxon>Albulidae</taxon>
        <taxon>Albula</taxon>
    </lineage>
</organism>
<proteinExistence type="inferred from homology"/>
<dbReference type="PANTHER" id="PTHR14464:SF4">
    <property type="entry name" value="EXONUCLEASE V"/>
    <property type="match status" value="1"/>
</dbReference>
<dbReference type="GO" id="GO:0036297">
    <property type="term" value="P:interstrand cross-link repair"/>
    <property type="evidence" value="ECO:0007669"/>
    <property type="project" value="TreeGrafter"/>
</dbReference>
<gene>
    <name evidence="2" type="ORF">JZ751_011622</name>
</gene>
<dbReference type="PANTHER" id="PTHR14464">
    <property type="entry name" value="EXONUCLEASE V"/>
    <property type="match status" value="1"/>
</dbReference>
<dbReference type="InterPro" id="IPR019190">
    <property type="entry name" value="EXOV"/>
</dbReference>
<dbReference type="AlphaFoldDB" id="A0A8T2MW25"/>
<evidence type="ECO:0000256" key="1">
    <source>
        <dbReference type="ARBA" id="ARBA00009797"/>
    </source>
</evidence>
<feature type="non-terminal residue" evidence="2">
    <location>
        <position position="1"/>
    </location>
</feature>
<keyword evidence="3" id="KW-1185">Reference proteome</keyword>
<accession>A0A8T2MW25</accession>
<dbReference type="Pfam" id="PF09810">
    <property type="entry name" value="Exo5"/>
    <property type="match status" value="1"/>
</dbReference>
<sequence>MNSSATELAGEWGDISDAELLNIKSEHLGTGSKVTEKLDVAGKRPMERFWRTHLAVTQVCSQTWCELQVMYGFELPYVVTRQEVSEKVKTGATIHLNRAGGHDVVAVPVMTREDRHALTFFNFSASSLPLQA</sequence>